<feature type="compositionally biased region" description="Low complexity" evidence="1">
    <location>
        <begin position="1"/>
        <end position="18"/>
    </location>
</feature>
<feature type="compositionally biased region" description="Low complexity" evidence="1">
    <location>
        <begin position="26"/>
        <end position="36"/>
    </location>
</feature>
<evidence type="ECO:0000256" key="1">
    <source>
        <dbReference type="SAM" id="MobiDB-lite"/>
    </source>
</evidence>
<feature type="region of interest" description="Disordered" evidence="1">
    <location>
        <begin position="1"/>
        <end position="54"/>
    </location>
</feature>
<gene>
    <name evidence="2" type="ORF">BN970_00756</name>
</gene>
<dbReference type="EMBL" id="CTEF01000001">
    <property type="protein sequence ID" value="CQD04532.1"/>
    <property type="molecule type" value="Genomic_DNA"/>
</dbReference>
<organism evidence="2 3">
    <name type="scientific">Mycolicibacterium conceptionense</name>
    <dbReference type="NCBI Taxonomy" id="451644"/>
    <lineage>
        <taxon>Bacteria</taxon>
        <taxon>Bacillati</taxon>
        <taxon>Actinomycetota</taxon>
        <taxon>Actinomycetes</taxon>
        <taxon>Mycobacteriales</taxon>
        <taxon>Mycobacteriaceae</taxon>
        <taxon>Mycolicibacterium</taxon>
    </lineage>
</organism>
<dbReference type="AlphaFoldDB" id="A0A0U1CYB1"/>
<accession>A0A0U1CYB1</accession>
<protein>
    <submittedName>
        <fullName evidence="2">Uncharacterized protein</fullName>
    </submittedName>
</protein>
<proteinExistence type="predicted"/>
<evidence type="ECO:0000313" key="2">
    <source>
        <dbReference type="EMBL" id="CQD04532.1"/>
    </source>
</evidence>
<name>A0A0U1CYB1_9MYCO</name>
<sequence>MTQSPPQRSPSSRPDSSHPLPPPPQSATTTTTAQNPVPAPPQAQKTHYQEDRSRQRLTATMEHCQDHRSPTLPTARNRLHQHHQYLTGKVALLSVAASDRVGLIPPALIPCSQRAVLVHSILHGPPASTHRSAERRRLAHSRVGPARSVRTYCVRCPSFARPVCLRVPLVPHRADLHHAPAPTALPTRCLALGWSVLSHSATASDVASPQRVGQPPLQLWHARALR</sequence>
<evidence type="ECO:0000313" key="3">
    <source>
        <dbReference type="Proteomes" id="UP000182227"/>
    </source>
</evidence>
<reference evidence="2 3" key="1">
    <citation type="submission" date="2015-03" db="EMBL/GenBank/DDBJ databases">
        <authorList>
            <person name="Murphy D."/>
        </authorList>
    </citation>
    <scope>NUCLEOTIDE SEQUENCE [LARGE SCALE GENOMIC DNA]</scope>
    <source>
        <strain evidence="2 3">D16</strain>
    </source>
</reference>
<dbReference type="Proteomes" id="UP000182227">
    <property type="component" value="Unassembled WGS sequence"/>
</dbReference>